<evidence type="ECO:0000313" key="3">
    <source>
        <dbReference type="Proteomes" id="UP000708148"/>
    </source>
</evidence>
<feature type="region of interest" description="Disordered" evidence="1">
    <location>
        <begin position="456"/>
        <end position="483"/>
    </location>
</feature>
<feature type="compositionally biased region" description="Basic and acidic residues" evidence="1">
    <location>
        <begin position="374"/>
        <end position="385"/>
    </location>
</feature>
<feature type="compositionally biased region" description="Low complexity" evidence="1">
    <location>
        <begin position="271"/>
        <end position="281"/>
    </location>
</feature>
<feature type="region of interest" description="Disordered" evidence="1">
    <location>
        <begin position="568"/>
        <end position="587"/>
    </location>
</feature>
<feature type="region of interest" description="Disordered" evidence="1">
    <location>
        <begin position="366"/>
        <end position="422"/>
    </location>
</feature>
<feature type="region of interest" description="Disordered" evidence="1">
    <location>
        <begin position="321"/>
        <end position="340"/>
    </location>
</feature>
<name>A0A8S1IN91_9CHLO</name>
<dbReference type="EMBL" id="CAJHUC010000471">
    <property type="protein sequence ID" value="CAD7696386.1"/>
    <property type="molecule type" value="Genomic_DNA"/>
</dbReference>
<sequence>MAAAARGNKDEPRLLGLLFASSGEADMTLGTEVQVSGSGDTPTAETPPGSIAGHGGMRQFSGLADGGDDEAGGRRRSREEAVREALGRDDGLLMRALARDRAGGAVGREGAGAADRGAGARGEGGKEGMTLGCLALRLPGAEDPEPKAGERRRSVEVCSPPPRAPRAGGGRGRFLEGELGDPEPDGDSNSSDGEFDRAPDSGLVLSRPNAKAGGGGVWALFGGPAGREGAAGVGREDEKDDGKSAKLFYSPPAGPREAKSKPAQRRRRAARPAAPKGPIAIPAPVAIAGPREGLCPPGADGGVAGSAEGGVYVVVNGRGESGMDGGIGEDEEAAGSAPLGPGSRTWGAELGRVAVGTAAVAWEAAPSSGGKVDGGLHDAEYDPIKKTSSRTGSPSHRPEPPPLSNNPFRRAGLIPPDPGPLPRADALDSPDCLDDPVMLTPRDTVHHAAIMNRLSTSTPTPSVASSAENNPIGREPDRYANPLGASPLRIAAGLEEDWTPMSDPIMAVRGRGDAAVAPIAWPQAAGDAIEDPGTDPNRNSAGMIDEDGGINRRHALSTFRADVVVPETRSSWDSGGAWDPPRDAESASGSRHAVYSFAFVAAPGVPTQEAALRDSSTPIGGRDREAVIDGGGEGEDAGPGGGEGSPSPEGGVAWGPAGRPAEEAAASGPADTPNLSMCERRLLVPGSPSWESDDRPEYHPSAAPIGLYGGANRGRASFGVPGDRRDSVNRRARHRRTSCELETNPNLKMKECVGLLEQRRASGAVSRAVGGVRQRSLRALRRLCWRA</sequence>
<feature type="compositionally biased region" description="Basic and acidic residues" evidence="1">
    <location>
        <begin position="144"/>
        <end position="155"/>
    </location>
</feature>
<feature type="compositionally biased region" description="Low complexity" evidence="1">
    <location>
        <begin position="645"/>
        <end position="670"/>
    </location>
</feature>
<accession>A0A8S1IN91</accession>
<dbReference type="Proteomes" id="UP000708148">
    <property type="component" value="Unassembled WGS sequence"/>
</dbReference>
<feature type="compositionally biased region" description="Basic and acidic residues" evidence="1">
    <location>
        <begin position="234"/>
        <end position="244"/>
    </location>
</feature>
<feature type="compositionally biased region" description="Gly residues" evidence="1">
    <location>
        <begin position="212"/>
        <end position="232"/>
    </location>
</feature>
<reference evidence="2" key="1">
    <citation type="submission" date="2020-12" db="EMBL/GenBank/DDBJ databases">
        <authorList>
            <person name="Iha C."/>
        </authorList>
    </citation>
    <scope>NUCLEOTIDE SEQUENCE</scope>
</reference>
<protein>
    <submittedName>
        <fullName evidence="2">Uncharacterized protein</fullName>
    </submittedName>
</protein>
<organism evidence="2 3">
    <name type="scientific">Ostreobium quekettii</name>
    <dbReference type="NCBI Taxonomy" id="121088"/>
    <lineage>
        <taxon>Eukaryota</taxon>
        <taxon>Viridiplantae</taxon>
        <taxon>Chlorophyta</taxon>
        <taxon>core chlorophytes</taxon>
        <taxon>Ulvophyceae</taxon>
        <taxon>TCBD clade</taxon>
        <taxon>Bryopsidales</taxon>
        <taxon>Ostreobineae</taxon>
        <taxon>Ostreobiaceae</taxon>
        <taxon>Ostreobium</taxon>
    </lineage>
</organism>
<feature type="region of interest" description="Disordered" evidence="1">
    <location>
        <begin position="608"/>
        <end position="706"/>
    </location>
</feature>
<feature type="compositionally biased region" description="Basic and acidic residues" evidence="1">
    <location>
        <begin position="71"/>
        <end position="102"/>
    </location>
</feature>
<feature type="region of interest" description="Disordered" evidence="1">
    <location>
        <begin position="717"/>
        <end position="736"/>
    </location>
</feature>
<keyword evidence="3" id="KW-1185">Reference proteome</keyword>
<feature type="region of interest" description="Disordered" evidence="1">
    <location>
        <begin position="29"/>
        <end position="281"/>
    </location>
</feature>
<feature type="compositionally biased region" description="Polar residues" evidence="1">
    <location>
        <begin position="31"/>
        <end position="44"/>
    </location>
</feature>
<feature type="compositionally biased region" description="Low complexity" evidence="1">
    <location>
        <begin position="456"/>
        <end position="467"/>
    </location>
</feature>
<proteinExistence type="predicted"/>
<evidence type="ECO:0000256" key="1">
    <source>
        <dbReference type="SAM" id="MobiDB-lite"/>
    </source>
</evidence>
<dbReference type="AlphaFoldDB" id="A0A8S1IN91"/>
<evidence type="ECO:0000313" key="2">
    <source>
        <dbReference type="EMBL" id="CAD7696386.1"/>
    </source>
</evidence>
<comment type="caution">
    <text evidence="2">The sequence shown here is derived from an EMBL/GenBank/DDBJ whole genome shotgun (WGS) entry which is preliminary data.</text>
</comment>
<gene>
    <name evidence="2" type="ORF">OSTQU699_LOCUS1747</name>
</gene>